<feature type="chain" id="PRO_5047304920" description="Secreted protein" evidence="1">
    <location>
        <begin position="24"/>
        <end position="230"/>
    </location>
</feature>
<name>A0ABW2Z522_9FLAO</name>
<evidence type="ECO:0000313" key="2">
    <source>
        <dbReference type="EMBL" id="MFD0761044.1"/>
    </source>
</evidence>
<dbReference type="Proteomes" id="UP001597032">
    <property type="component" value="Unassembled WGS sequence"/>
</dbReference>
<protein>
    <recommendedName>
        <fullName evidence="4">Secreted protein</fullName>
    </recommendedName>
</protein>
<feature type="signal peptide" evidence="1">
    <location>
        <begin position="1"/>
        <end position="23"/>
    </location>
</feature>
<reference evidence="3" key="1">
    <citation type="journal article" date="2019" name="Int. J. Syst. Evol. Microbiol.">
        <title>The Global Catalogue of Microorganisms (GCM) 10K type strain sequencing project: providing services to taxonomists for standard genome sequencing and annotation.</title>
        <authorList>
            <consortium name="The Broad Institute Genomics Platform"/>
            <consortium name="The Broad Institute Genome Sequencing Center for Infectious Disease"/>
            <person name="Wu L."/>
            <person name="Ma J."/>
        </authorList>
    </citation>
    <scope>NUCLEOTIDE SEQUENCE [LARGE SCALE GENOMIC DNA]</scope>
    <source>
        <strain evidence="3">CCUG 60022</strain>
    </source>
</reference>
<evidence type="ECO:0000256" key="1">
    <source>
        <dbReference type="SAM" id="SignalP"/>
    </source>
</evidence>
<keyword evidence="3" id="KW-1185">Reference proteome</keyword>
<organism evidence="2 3">
    <name type="scientific">Lutibacter aestuarii</name>
    <dbReference type="NCBI Taxonomy" id="861111"/>
    <lineage>
        <taxon>Bacteria</taxon>
        <taxon>Pseudomonadati</taxon>
        <taxon>Bacteroidota</taxon>
        <taxon>Flavobacteriia</taxon>
        <taxon>Flavobacteriales</taxon>
        <taxon>Flavobacteriaceae</taxon>
        <taxon>Lutibacter</taxon>
    </lineage>
</organism>
<comment type="caution">
    <text evidence="2">The sequence shown here is derived from an EMBL/GenBank/DDBJ whole genome shotgun (WGS) entry which is preliminary data.</text>
</comment>
<sequence>MNNFIKYFLFSFLIYLSGGNIFAQSDTTKVHSKITDETSKGILKNTNQLKAKFPVTKANPPVNFNLNIDKKLNTNAVNKKLNSNPSKSHANFLMETLPEDRDIITKKYFQGKDVTHQKLVSNFSLGTVNSKTKTVKVECRDYSYVDGDRIRIYVNEKVVSDNIGLKANYYVYYINLDEGYNRIDFQALNQGFSGPNTAEVSLYDANGNLISSKEWNLATGQTATLGVIHR</sequence>
<proteinExistence type="predicted"/>
<accession>A0ABW2Z522</accession>
<gene>
    <name evidence="2" type="ORF">ACFQZW_03030</name>
</gene>
<dbReference type="RefSeq" id="WP_298264444.1">
    <property type="nucleotide sequence ID" value="NZ_JBHTIC010000005.1"/>
</dbReference>
<keyword evidence="1" id="KW-0732">Signal</keyword>
<evidence type="ECO:0008006" key="4">
    <source>
        <dbReference type="Google" id="ProtNLM"/>
    </source>
</evidence>
<evidence type="ECO:0000313" key="3">
    <source>
        <dbReference type="Proteomes" id="UP001597032"/>
    </source>
</evidence>
<dbReference type="EMBL" id="JBHTIC010000005">
    <property type="protein sequence ID" value="MFD0761044.1"/>
    <property type="molecule type" value="Genomic_DNA"/>
</dbReference>